<feature type="transmembrane region" description="Helical" evidence="1">
    <location>
        <begin position="20"/>
        <end position="46"/>
    </location>
</feature>
<keyword evidence="3" id="KW-1185">Reference proteome</keyword>
<feature type="transmembrane region" description="Helical" evidence="1">
    <location>
        <begin position="94"/>
        <end position="116"/>
    </location>
</feature>
<name>G6XFP0_9PROT</name>
<dbReference type="AlphaFoldDB" id="G6XFP0"/>
<reference evidence="2 3" key="1">
    <citation type="submission" date="2011-10" db="EMBL/GenBank/DDBJ databases">
        <title>Genome sequence of Gluconobacter morbifer G707, isolated from Drosophila gut.</title>
        <authorList>
            <person name="Lee W.-J."/>
            <person name="Kim E.-K."/>
        </authorList>
    </citation>
    <scope>NUCLEOTIDE SEQUENCE [LARGE SCALE GENOMIC DNA]</scope>
    <source>
        <strain evidence="2 3">G707</strain>
    </source>
</reference>
<comment type="caution">
    <text evidence="2">The sequence shown here is derived from an EMBL/GenBank/DDBJ whole genome shotgun (WGS) entry which is preliminary data.</text>
</comment>
<accession>G6XFP0</accession>
<evidence type="ECO:0000313" key="2">
    <source>
        <dbReference type="EMBL" id="EHH68998.1"/>
    </source>
</evidence>
<organism evidence="2 3">
    <name type="scientific">Gluconobacter morbifer G707</name>
    <dbReference type="NCBI Taxonomy" id="1088869"/>
    <lineage>
        <taxon>Bacteria</taxon>
        <taxon>Pseudomonadati</taxon>
        <taxon>Pseudomonadota</taxon>
        <taxon>Alphaproteobacteria</taxon>
        <taxon>Acetobacterales</taxon>
        <taxon>Acetobacteraceae</taxon>
        <taxon>Gluconobacter</taxon>
    </lineage>
</organism>
<sequence>MQPPSTPAFRSDQLPRRFRILRVLLAAYAIAGLYVCRFIPAASLGIGMAMSDRPDRSLFCRISLGYLWALPVICVAALVLSGLTFRISVRRARIFILIQTLLLGIWSPPILLVLLLKVWSQVLLAHLTQHPLPHSHP</sequence>
<proteinExistence type="predicted"/>
<dbReference type="RefSeq" id="WP_008850455.1">
    <property type="nucleotide sequence ID" value="NZ_AGQV01000001.1"/>
</dbReference>
<dbReference type="Proteomes" id="UP000004949">
    <property type="component" value="Unassembled WGS sequence"/>
</dbReference>
<evidence type="ECO:0000256" key="1">
    <source>
        <dbReference type="SAM" id="Phobius"/>
    </source>
</evidence>
<keyword evidence="1" id="KW-0472">Membrane</keyword>
<keyword evidence="1" id="KW-1133">Transmembrane helix</keyword>
<keyword evidence="1" id="KW-0812">Transmembrane</keyword>
<evidence type="ECO:0000313" key="3">
    <source>
        <dbReference type="Proteomes" id="UP000004949"/>
    </source>
</evidence>
<dbReference type="PATRIC" id="fig|1088869.3.peg.308"/>
<dbReference type="EMBL" id="AGQV01000001">
    <property type="protein sequence ID" value="EHH68998.1"/>
    <property type="molecule type" value="Genomic_DNA"/>
</dbReference>
<dbReference type="STRING" id="1088869.GMO_03050"/>
<gene>
    <name evidence="2" type="ORF">GMO_03050</name>
</gene>
<protein>
    <submittedName>
        <fullName evidence="2">Uncharacterized protein</fullName>
    </submittedName>
</protein>
<feature type="transmembrane region" description="Helical" evidence="1">
    <location>
        <begin position="66"/>
        <end position="87"/>
    </location>
</feature>